<dbReference type="NCBIfam" id="TIGR00613">
    <property type="entry name" value="reco"/>
    <property type="match status" value="1"/>
</dbReference>
<comment type="caution">
    <text evidence="1">The sequence shown here is derived from an EMBL/GenBank/DDBJ whole genome shotgun (WGS) entry which is preliminary data.</text>
</comment>
<reference evidence="1 2" key="1">
    <citation type="submission" date="2017-05" db="EMBL/GenBank/DDBJ databases">
        <authorList>
            <person name="Varghese N."/>
            <person name="Submissions S."/>
        </authorList>
    </citation>
    <scope>NUCLEOTIDE SEQUENCE [LARGE SCALE GENOMIC DNA]</scope>
    <source>
        <strain evidence="1 2">DSM 15522</strain>
    </source>
</reference>
<protein>
    <submittedName>
        <fullName evidence="1">DNA replication and repair protein RecO</fullName>
    </submittedName>
</protein>
<dbReference type="InterPro" id="IPR003717">
    <property type="entry name" value="RecO"/>
</dbReference>
<evidence type="ECO:0000313" key="2">
    <source>
        <dbReference type="Proteomes" id="UP001157911"/>
    </source>
</evidence>
<gene>
    <name evidence="1" type="ORF">SAMN06265339_0126</name>
</gene>
<dbReference type="InterPro" id="IPR037278">
    <property type="entry name" value="ARFGAP/RecO"/>
</dbReference>
<dbReference type="PANTHER" id="PTHR33991">
    <property type="entry name" value="DNA REPAIR PROTEIN RECO"/>
    <property type="match status" value="1"/>
</dbReference>
<evidence type="ECO:0000313" key="1">
    <source>
        <dbReference type="EMBL" id="SMP03557.1"/>
    </source>
</evidence>
<dbReference type="SUPFAM" id="SSF57863">
    <property type="entry name" value="ArfGap/RecO-like zinc finger"/>
    <property type="match status" value="1"/>
</dbReference>
<sequence length="221" mass="25614">MKVKGFILKSKNLGENLRQIVVFSDKLGMLNLIVKTNKIPFPLSVDLFSLSQFELVQIGERFEVKQVKLIEHNFPKSFRHFVYMSKIAKLLSQFPLAKNEKLFQMVERYLKITEKFNLAYTMFLVKFAFVEGIFPILNRCAVCKKTIGKDEEVGGFSIKHSGIVCFNCKDNHALKWNLKDSKLTIKLAKESFHKAKTQKLANAQLGRIRSTFEKYVVERLQ</sequence>
<dbReference type="RefSeq" id="WP_283399638.1">
    <property type="nucleotide sequence ID" value="NZ_FXUB01000001.1"/>
</dbReference>
<organism evidence="1 2">
    <name type="scientific">Desulfurobacterium pacificum</name>
    <dbReference type="NCBI Taxonomy" id="240166"/>
    <lineage>
        <taxon>Bacteria</taxon>
        <taxon>Pseudomonadati</taxon>
        <taxon>Aquificota</taxon>
        <taxon>Aquificia</taxon>
        <taxon>Desulfurobacteriales</taxon>
        <taxon>Desulfurobacteriaceae</taxon>
        <taxon>Desulfurobacterium</taxon>
    </lineage>
</organism>
<proteinExistence type="predicted"/>
<dbReference type="Pfam" id="PF02565">
    <property type="entry name" value="RecO_C"/>
    <property type="match status" value="1"/>
</dbReference>
<dbReference type="EMBL" id="FXUB01000001">
    <property type="protein sequence ID" value="SMP03557.1"/>
    <property type="molecule type" value="Genomic_DNA"/>
</dbReference>
<accession>A0ABY1N8V1</accession>
<dbReference type="PANTHER" id="PTHR33991:SF1">
    <property type="entry name" value="DNA REPAIR PROTEIN RECO"/>
    <property type="match status" value="1"/>
</dbReference>
<name>A0ABY1N8V1_9BACT</name>
<dbReference type="Proteomes" id="UP001157911">
    <property type="component" value="Unassembled WGS sequence"/>
</dbReference>
<keyword evidence="2" id="KW-1185">Reference proteome</keyword>